<accession>A0ABM9ZXF7</accession>
<reference evidence="1 2" key="1">
    <citation type="submission" date="2009-12" db="EMBL/GenBank/DDBJ databases">
        <authorList>
            <person name="Shrivastava S."/>
            <person name="Madupu R."/>
            <person name="Durkin A.S."/>
            <person name="Torralba M."/>
            <person name="Methe B."/>
            <person name="Sutton G.G."/>
            <person name="Strausberg R.L."/>
            <person name="Nelson K.E."/>
        </authorList>
    </citation>
    <scope>NUCLEOTIDE SEQUENCE [LARGE SCALE GENOMIC DNA]</scope>
    <source>
        <strain evidence="1 2">W5455</strain>
    </source>
</reference>
<dbReference type="Proteomes" id="UP000006462">
    <property type="component" value="Unassembled WGS sequence"/>
</dbReference>
<proteinExistence type="predicted"/>
<evidence type="ECO:0000313" key="2">
    <source>
        <dbReference type="Proteomes" id="UP000006462"/>
    </source>
</evidence>
<gene>
    <name evidence="1" type="ORF">HMPREF7215_2056</name>
</gene>
<comment type="caution">
    <text evidence="1">The sequence shown here is derived from an EMBL/GenBank/DDBJ whole genome shotgun (WGS) entry which is preliminary data.</text>
</comment>
<keyword evidence="2" id="KW-1185">Reference proteome</keyword>
<name>A0ABM9ZXF7_9BACT</name>
<sequence>MMALYDDLSQEQTVIRHLEDAGCTPAVIRQFTACAGEDECLKFLAAHRKRLLQSIHESQRKLDTLDFFIFEMKHKRRSAGFR</sequence>
<protein>
    <submittedName>
        <fullName evidence="1">Uncharacterized protein</fullName>
    </submittedName>
</protein>
<evidence type="ECO:0000313" key="1">
    <source>
        <dbReference type="EMBL" id="EFB91673.1"/>
    </source>
</evidence>
<organism evidence="1 2">
    <name type="scientific">Pyramidobacter piscolens W5455</name>
    <dbReference type="NCBI Taxonomy" id="352165"/>
    <lineage>
        <taxon>Bacteria</taxon>
        <taxon>Thermotogati</taxon>
        <taxon>Synergistota</taxon>
        <taxon>Synergistia</taxon>
        <taxon>Synergistales</taxon>
        <taxon>Dethiosulfovibrionaceae</taxon>
        <taxon>Pyramidobacter</taxon>
    </lineage>
</organism>
<dbReference type="EMBL" id="ADFP01000024">
    <property type="protein sequence ID" value="EFB91673.1"/>
    <property type="molecule type" value="Genomic_DNA"/>
</dbReference>